<dbReference type="PANTHER" id="PTHR10545:SF29">
    <property type="entry name" value="GH14572P-RELATED"/>
    <property type="match status" value="1"/>
</dbReference>
<keyword evidence="3" id="KW-0012">Acyltransferase</keyword>
<dbReference type="PROSITE" id="PS51186">
    <property type="entry name" value="GNAT"/>
    <property type="match status" value="1"/>
</dbReference>
<dbReference type="EMBL" id="CP047156">
    <property type="protein sequence ID" value="QHC02495.1"/>
    <property type="molecule type" value="Genomic_DNA"/>
</dbReference>
<dbReference type="KEGG" id="eke:EK0264_16145"/>
<feature type="domain" description="N-acetyltransferase" evidence="4">
    <location>
        <begin position="1"/>
        <end position="149"/>
    </location>
</feature>
<reference evidence="5 6" key="1">
    <citation type="journal article" date="2018" name="Int. J. Syst. Evol. Microbiol.">
        <title>Epidermidibacterium keratini gen. nov., sp. nov., a member of the family Sporichthyaceae, isolated from keratin epidermis.</title>
        <authorList>
            <person name="Lee D.G."/>
            <person name="Trujillo M.E."/>
            <person name="Kang S."/>
            <person name="Nam J.J."/>
            <person name="Kim Y.J."/>
        </authorList>
    </citation>
    <scope>NUCLEOTIDE SEQUENCE [LARGE SCALE GENOMIC DNA]</scope>
    <source>
        <strain evidence="5 6">EPI-7</strain>
    </source>
</reference>
<dbReference type="FunFam" id="3.40.630.30:FF:000064">
    <property type="entry name" value="GNAT family acetyltransferase"/>
    <property type="match status" value="1"/>
</dbReference>
<dbReference type="Pfam" id="PF00583">
    <property type="entry name" value="Acetyltransf_1"/>
    <property type="match status" value="1"/>
</dbReference>
<evidence type="ECO:0000256" key="1">
    <source>
        <dbReference type="ARBA" id="ARBA00008694"/>
    </source>
</evidence>
<organism evidence="5 6">
    <name type="scientific">Epidermidibacterium keratini</name>
    <dbReference type="NCBI Taxonomy" id="1891644"/>
    <lineage>
        <taxon>Bacteria</taxon>
        <taxon>Bacillati</taxon>
        <taxon>Actinomycetota</taxon>
        <taxon>Actinomycetes</taxon>
        <taxon>Sporichthyales</taxon>
        <taxon>Sporichthyaceae</taxon>
        <taxon>Epidermidibacterium</taxon>
    </lineage>
</organism>
<evidence type="ECO:0000256" key="2">
    <source>
        <dbReference type="ARBA" id="ARBA00022679"/>
    </source>
</evidence>
<dbReference type="InterPro" id="IPR051016">
    <property type="entry name" value="Diverse_Substrate_AcTransf"/>
</dbReference>
<keyword evidence="6" id="KW-1185">Reference proteome</keyword>
<dbReference type="Proteomes" id="UP000463857">
    <property type="component" value="Chromosome"/>
</dbReference>
<dbReference type="InterPro" id="IPR000182">
    <property type="entry name" value="GNAT_dom"/>
</dbReference>
<dbReference type="GO" id="GO:0008080">
    <property type="term" value="F:N-acetyltransferase activity"/>
    <property type="evidence" value="ECO:0007669"/>
    <property type="project" value="UniProtKB-ARBA"/>
</dbReference>
<dbReference type="InParanoid" id="A0A7L4YTD0"/>
<gene>
    <name evidence="5" type="ORF">EK0264_16145</name>
</gene>
<comment type="similarity">
    <text evidence="1">Belongs to the acetyltransferase family.</text>
</comment>
<dbReference type="PANTHER" id="PTHR10545">
    <property type="entry name" value="DIAMINE N-ACETYLTRANSFERASE"/>
    <property type="match status" value="1"/>
</dbReference>
<sequence length="163" mass="18175">MRRARPQDVPRLIELVRELARYERAEHEALATEQQLHTSLFGEQPAVYALVAEREPGGEIVGCAIWFLNFSTWLGIHGIYLEDLFVSESERGTGLGKALLQSLAKIAAANGLGRVEWSVLKWNTPSIDFYRAIGAVAMDEWDTMRLTGKALDDFAADAQTSRP</sequence>
<dbReference type="InterPro" id="IPR016181">
    <property type="entry name" value="Acyl_CoA_acyltransferase"/>
</dbReference>
<proteinExistence type="inferred from homology"/>
<accession>A0A7L4YTD0</accession>
<evidence type="ECO:0000259" key="4">
    <source>
        <dbReference type="PROSITE" id="PS51186"/>
    </source>
</evidence>
<evidence type="ECO:0000256" key="3">
    <source>
        <dbReference type="ARBA" id="ARBA00023315"/>
    </source>
</evidence>
<dbReference type="AlphaFoldDB" id="A0A7L4YTD0"/>
<evidence type="ECO:0000313" key="5">
    <source>
        <dbReference type="EMBL" id="QHC02495.1"/>
    </source>
</evidence>
<dbReference type="Gene3D" id="3.40.630.30">
    <property type="match status" value="1"/>
</dbReference>
<protein>
    <submittedName>
        <fullName evidence="5">GNAT family N-acetyltransferase</fullName>
    </submittedName>
</protein>
<evidence type="ECO:0000313" key="6">
    <source>
        <dbReference type="Proteomes" id="UP000463857"/>
    </source>
</evidence>
<dbReference type="CDD" id="cd04301">
    <property type="entry name" value="NAT_SF"/>
    <property type="match status" value="1"/>
</dbReference>
<dbReference type="OrthoDB" id="9805924at2"/>
<name>A0A7L4YTD0_9ACTN</name>
<keyword evidence="2 5" id="KW-0808">Transferase</keyword>
<dbReference type="SUPFAM" id="SSF55729">
    <property type="entry name" value="Acyl-CoA N-acyltransferases (Nat)"/>
    <property type="match status" value="1"/>
</dbReference>